<keyword evidence="1" id="KW-0596">Phosphopantetheine</keyword>
<organism evidence="11 12">
    <name type="scientific">Exserohilum turcicum (strain 28A)</name>
    <name type="common">Northern leaf blight fungus</name>
    <name type="synonym">Setosphaeria turcica</name>
    <dbReference type="NCBI Taxonomy" id="671987"/>
    <lineage>
        <taxon>Eukaryota</taxon>
        <taxon>Fungi</taxon>
        <taxon>Dikarya</taxon>
        <taxon>Ascomycota</taxon>
        <taxon>Pezizomycotina</taxon>
        <taxon>Dothideomycetes</taxon>
        <taxon>Pleosporomycetidae</taxon>
        <taxon>Pleosporales</taxon>
        <taxon>Pleosporineae</taxon>
        <taxon>Pleosporaceae</taxon>
        <taxon>Exserohilum</taxon>
    </lineage>
</organism>
<dbReference type="HOGENOM" id="CLU_000022_6_0_1"/>
<feature type="active site" description="Proton donor; for dehydratase activity" evidence="6">
    <location>
        <position position="1495"/>
    </location>
</feature>
<dbReference type="PROSITE" id="PS52019">
    <property type="entry name" value="PKS_MFAS_DH"/>
    <property type="match status" value="1"/>
</dbReference>
<dbReference type="InterPro" id="IPR014031">
    <property type="entry name" value="Ketoacyl_synth_C"/>
</dbReference>
<sequence>MAIVLFPDHVTDTRSILRQVHEARNTSTLVKSFLEKAYHALRHETWNLNPDVRHHIPPFNSVFDLSERYAACEVQRLEVSSALLCIAQLAQYIGHNERNDQLRLDANSDLLVGTGIGQLCAAAVACTATVVKLPDLAAEAVRLAFRIGSVVETYSVQNQRSAHSNESWSISVPVPFEKLQEELQTVQDDANLSVAGRAFITTVGISTCIISGNPRRLEWLMQNSGLLKSVQCHKLPSTGVWHAEHVYDDEHVAEIIDARAHAIRNFQLSPKSIISTRTGTFSEADTALSLFTEATQNILRYPIQFSTVAATIAGSLSKQDAPSVQLLGFQDCDMTESLRVFAETQTAKSVTVQSLGDWSLPTQPLPFRSGSSDPAIAIVGMSGRFPGAPDVDHLWDLLIQGRNMYREIPKDRFNVETHYDPEGKKNNSSHTPYGCFVEEPGLFDSRFFSMSPREATQTDPMHRLALVTAYEALEMSGFVLDSTPSSQKDRVGTFYGQTSDDWREVNAAQNIETYFIPGGVRAFAPGRINYHFGFRGPSYSVDTACSSSLAAIQVACSALKSGKCDTAVAGGVNIPTAPDIFAGLRKGQFFSKTGSCKTWDSKADGYCRADGVGSIVLKRLDDAVADKNNILGVILSTATNHSADAISITHPHAGNQASLYRSVMHDAGIDPVDVSYVEMHGTGTQAGDMAEIRSVSEVFAPQGSRGSSADKALYIGSVKANIGHGGAAAGIGALIKILLMLRQSVIPQHIGIQHEINPRFPDLQSLNMRVPFDNTPWRSQNGLRRIAFLNNFSAAGGNTAMLIQEGPEKEQQSLEPDPRTWLPFVTSAKSLSSLKKNVQRLIDHLGSISQKDFSSLSYTLTSRRMHHNYRVAVTVRNLDELKTSLAKRVQEGDISPIPSASPEVTFVFTGQGAFYAELGKALMESSKQFRSTIQHLDKVSQGQGFPSFLPALAVAETETLSPTVVQLALVCVQIALVHLWRSWGVVPSLVIGHSLGEYAALYTAGVLSMEDTIYLVGARAQLMEAKCKQNTHAMLAVRASEEDVKLAVGNLPFDIACLNSPGDTVLAGTAEEIAVLSGALKEKGLQCTQLNLPYAFHSAQVDPILSPFENLAAEVIFTKPQIPVLSSLLGDVVNSEGIFNAQYLCQHARECVDFVQALEIGKIQGHITAKTVFLEIGPHPICSKMVKNTLSPTALTASSLVKGEQSWKSLSTAVCALHCAGIAIDFREFHRDFESSHTLLDLPSYSFDNKNYWIDYVNDWCLHKVEPRNVKAIEGPPSPPQSRLSTSSVHRITSESFQNGRATVTSQSDLSDPTLRAAVQGHQVNNTSLFSSSIYADIALTLGDYVYKRMNPEKPAIGVSCGDMEVFKPLIIKGSDADTRVLETVDAVSKQSVLHATCVVTFEDTAAWTNSWNNMAYLIEGRIDTLKERLVKNQADKMSRALVYRLFSSLVDYKLPYQGMEEVIIDGANFEATSRVAFQTKSEDGNFFCNPYGIDSLMHLAGFILNGGSGVDAKQFVYISHGWKALRFAVPPQQDKVYHSYVKMQPTGESNIMAGDVYVFENGKIIAMCVGLKFQRIPRTVLNTFLPPQVSSLDTVAQPRIEKKTEAPANITAKNLSTRPKVEKVKADLHRQPPSTVTLVMDVISAESELPLSELHDDCMFSDLGIDSLLSLQILGKLREDLDLDLPGDVFVKCETIGDLRRYLGDIQGDDGTSSASSSASPVSTAVTTPSIMSDEENSVFVDAPNGMCDPLQASLQMVKGESSGAKLLSFFRETIAEQMDIAMEEVVGSNDLLSLGMDSLMSICILGIIREKTELDLPSDFFQKYTCIDEIEQFLNPVPIEKPKGADRVSRATRGGTTRGQRETSQPTSRLPRAVSMLLQGKPRTASKVLFLIPDGSGSATSYASIPAIDPSIAVYGLNSPYMKSPSLFTNGIPGIATQYLEEVRRRQPVGPYHLGGWSAGGVVAYEMTLQLMAAGERVESLFLLDSPCSIALESLPSRLHHFFAEIGLIGIDEGSKVPDWLLDHFEASIKALTAYEPQPISDNHMSLAPRTMAVWARYGVCRYPDSPRPEVKGDEPKSMNWLLNNRTDFGPNGWEALLKSVEIQTMTMEGNHFTLMKEKDEVSY</sequence>
<dbReference type="SUPFAM" id="SSF53474">
    <property type="entry name" value="alpha/beta-Hydrolases"/>
    <property type="match status" value="1"/>
</dbReference>
<evidence type="ECO:0008006" key="13">
    <source>
        <dbReference type="Google" id="ProtNLM"/>
    </source>
</evidence>
<dbReference type="FunFam" id="3.10.129.110:FF:000001">
    <property type="entry name" value="Sterigmatocystin biosynthesis polyketide synthase"/>
    <property type="match status" value="1"/>
</dbReference>
<feature type="domain" description="Ketosynthase family 3 (KS3)" evidence="9">
    <location>
        <begin position="373"/>
        <end position="805"/>
    </location>
</feature>
<dbReference type="OrthoDB" id="329835at2759"/>
<dbReference type="RefSeq" id="XP_008026823.1">
    <property type="nucleotide sequence ID" value="XM_008028632.1"/>
</dbReference>
<evidence type="ECO:0000256" key="5">
    <source>
        <dbReference type="ARBA" id="ARBA00023002"/>
    </source>
</evidence>
<evidence type="ECO:0000256" key="1">
    <source>
        <dbReference type="ARBA" id="ARBA00022450"/>
    </source>
</evidence>
<dbReference type="Pfam" id="PF02801">
    <property type="entry name" value="Ketoacyl-synt_C"/>
    <property type="match status" value="1"/>
</dbReference>
<evidence type="ECO:0000256" key="2">
    <source>
        <dbReference type="ARBA" id="ARBA00022553"/>
    </source>
</evidence>
<dbReference type="GO" id="GO:0006633">
    <property type="term" value="P:fatty acid biosynthetic process"/>
    <property type="evidence" value="ECO:0007669"/>
    <property type="project" value="InterPro"/>
</dbReference>
<dbReference type="GO" id="GO:0008168">
    <property type="term" value="F:methyltransferase activity"/>
    <property type="evidence" value="ECO:0007669"/>
    <property type="project" value="UniProtKB-KW"/>
</dbReference>
<dbReference type="Gene3D" id="3.40.50.1820">
    <property type="entry name" value="alpha/beta hydrolase"/>
    <property type="match status" value="1"/>
</dbReference>
<evidence type="ECO:0000313" key="11">
    <source>
        <dbReference type="EMBL" id="EOA85543.1"/>
    </source>
</evidence>
<dbReference type="InterPro" id="IPR001031">
    <property type="entry name" value="Thioesterase"/>
</dbReference>
<dbReference type="PROSITE" id="PS00606">
    <property type="entry name" value="KS3_1"/>
    <property type="match status" value="1"/>
</dbReference>
<dbReference type="CDD" id="cd00833">
    <property type="entry name" value="PKS"/>
    <property type="match status" value="1"/>
</dbReference>
<evidence type="ECO:0000259" key="8">
    <source>
        <dbReference type="PROSITE" id="PS50075"/>
    </source>
</evidence>
<dbReference type="SUPFAM" id="SSF52151">
    <property type="entry name" value="FabD/lysophospholipase-like"/>
    <property type="match status" value="1"/>
</dbReference>
<dbReference type="NCBIfam" id="TIGR04532">
    <property type="entry name" value="PT_fungal_PKS"/>
    <property type="match status" value="1"/>
</dbReference>
<feature type="region of interest" description="C-terminal hotdog fold" evidence="6">
    <location>
        <begin position="1435"/>
        <end position="1583"/>
    </location>
</feature>
<dbReference type="Pfam" id="PF00109">
    <property type="entry name" value="ketoacyl-synt"/>
    <property type="match status" value="1"/>
</dbReference>
<dbReference type="STRING" id="671987.R0JX83"/>
<keyword evidence="3" id="KW-0489">Methyltransferase</keyword>
<feature type="region of interest" description="N-terminal hotdog fold" evidence="6">
    <location>
        <begin position="1290"/>
        <end position="1423"/>
    </location>
</feature>
<keyword evidence="2" id="KW-0597">Phosphoprotein</keyword>
<dbReference type="InterPro" id="IPR006162">
    <property type="entry name" value="Ppantetheine_attach_site"/>
</dbReference>
<dbReference type="Gene3D" id="3.40.366.10">
    <property type="entry name" value="Malonyl-Coenzyme A Acyl Carrier Protein, domain 2"/>
    <property type="match status" value="2"/>
</dbReference>
<feature type="region of interest" description="Disordered" evidence="7">
    <location>
        <begin position="1843"/>
        <end position="1872"/>
    </location>
</feature>
<dbReference type="InterPro" id="IPR049551">
    <property type="entry name" value="PKS_DH_C"/>
</dbReference>
<dbReference type="InterPro" id="IPR049900">
    <property type="entry name" value="PKS_mFAS_DH"/>
</dbReference>
<dbReference type="InterPro" id="IPR029058">
    <property type="entry name" value="AB_hydrolase_fold"/>
</dbReference>
<dbReference type="Gene3D" id="1.10.1200.10">
    <property type="entry name" value="ACP-like"/>
    <property type="match status" value="2"/>
</dbReference>
<dbReference type="InterPro" id="IPR016039">
    <property type="entry name" value="Thiolase-like"/>
</dbReference>
<dbReference type="GO" id="GO:0016491">
    <property type="term" value="F:oxidoreductase activity"/>
    <property type="evidence" value="ECO:0007669"/>
    <property type="project" value="UniProtKB-KW"/>
</dbReference>
<evidence type="ECO:0000259" key="9">
    <source>
        <dbReference type="PROSITE" id="PS52004"/>
    </source>
</evidence>
<dbReference type="InterPro" id="IPR001227">
    <property type="entry name" value="Ac_transferase_dom_sf"/>
</dbReference>
<dbReference type="InterPro" id="IPR020841">
    <property type="entry name" value="PKS_Beta-ketoAc_synthase_dom"/>
</dbReference>
<dbReference type="InterPro" id="IPR014043">
    <property type="entry name" value="Acyl_transferase_dom"/>
</dbReference>
<dbReference type="InterPro" id="IPR050091">
    <property type="entry name" value="PKS_NRPS_Biosynth_Enz"/>
</dbReference>
<dbReference type="Pfam" id="PF00550">
    <property type="entry name" value="PP-binding"/>
    <property type="match status" value="2"/>
</dbReference>
<reference evidence="11 12" key="1">
    <citation type="journal article" date="2012" name="PLoS Pathog.">
        <title>Diverse lifestyles and strategies of plant pathogenesis encoded in the genomes of eighteen Dothideomycetes fungi.</title>
        <authorList>
            <person name="Ohm R.A."/>
            <person name="Feau N."/>
            <person name="Henrissat B."/>
            <person name="Schoch C.L."/>
            <person name="Horwitz B.A."/>
            <person name="Barry K.W."/>
            <person name="Condon B.J."/>
            <person name="Copeland A.C."/>
            <person name="Dhillon B."/>
            <person name="Glaser F."/>
            <person name="Hesse C.N."/>
            <person name="Kosti I."/>
            <person name="LaButti K."/>
            <person name="Lindquist E.A."/>
            <person name="Lucas S."/>
            <person name="Salamov A.A."/>
            <person name="Bradshaw R.E."/>
            <person name="Ciuffetti L."/>
            <person name="Hamelin R.C."/>
            <person name="Kema G.H.J."/>
            <person name="Lawrence C."/>
            <person name="Scott J.A."/>
            <person name="Spatafora J.W."/>
            <person name="Turgeon B.G."/>
            <person name="de Wit P.J.G.M."/>
            <person name="Zhong S."/>
            <person name="Goodwin S.B."/>
            <person name="Grigoriev I.V."/>
        </authorList>
    </citation>
    <scope>NUCLEOTIDE SEQUENCE [LARGE SCALE GENOMIC DNA]</scope>
    <source>
        <strain evidence="12">28A</strain>
    </source>
</reference>
<dbReference type="Pfam" id="PF16073">
    <property type="entry name" value="SAT"/>
    <property type="match status" value="1"/>
</dbReference>
<dbReference type="InterPro" id="IPR009081">
    <property type="entry name" value="PP-bd_ACP"/>
</dbReference>
<dbReference type="Pfam" id="PF14765">
    <property type="entry name" value="PS-DH"/>
    <property type="match status" value="1"/>
</dbReference>
<dbReference type="Pfam" id="PF00975">
    <property type="entry name" value="Thioesterase"/>
    <property type="match status" value="1"/>
</dbReference>
<dbReference type="EMBL" id="KB908692">
    <property type="protein sequence ID" value="EOA85543.1"/>
    <property type="molecule type" value="Genomic_DNA"/>
</dbReference>
<dbReference type="SUPFAM" id="SSF47336">
    <property type="entry name" value="ACP-like"/>
    <property type="match status" value="2"/>
</dbReference>
<dbReference type="SMART" id="SM00825">
    <property type="entry name" value="PKS_KS"/>
    <property type="match status" value="1"/>
</dbReference>
<dbReference type="GO" id="GO:0004312">
    <property type="term" value="F:fatty acid synthase activity"/>
    <property type="evidence" value="ECO:0007669"/>
    <property type="project" value="TreeGrafter"/>
</dbReference>
<dbReference type="InterPro" id="IPR016035">
    <property type="entry name" value="Acyl_Trfase/lysoPLipase"/>
</dbReference>
<dbReference type="GO" id="GO:0004315">
    <property type="term" value="F:3-oxoacyl-[acyl-carrier-protein] synthase activity"/>
    <property type="evidence" value="ECO:0007669"/>
    <property type="project" value="InterPro"/>
</dbReference>
<evidence type="ECO:0000256" key="4">
    <source>
        <dbReference type="ARBA" id="ARBA00022679"/>
    </source>
</evidence>
<dbReference type="InterPro" id="IPR030918">
    <property type="entry name" value="PT_fungal_PKS"/>
</dbReference>
<accession>R0JX83</accession>
<gene>
    <name evidence="11" type="ORF">SETTUDRAFT_40268</name>
</gene>
<evidence type="ECO:0000313" key="12">
    <source>
        <dbReference type="Proteomes" id="UP000016935"/>
    </source>
</evidence>
<dbReference type="Pfam" id="PF22621">
    <property type="entry name" value="CurL-like_PKS_C"/>
    <property type="match status" value="1"/>
</dbReference>
<dbReference type="InterPro" id="IPR014030">
    <property type="entry name" value="Ketoacyl_synth_N"/>
</dbReference>
<dbReference type="PANTHER" id="PTHR43775">
    <property type="entry name" value="FATTY ACID SYNTHASE"/>
    <property type="match status" value="1"/>
</dbReference>
<dbReference type="Proteomes" id="UP000016935">
    <property type="component" value="Unassembled WGS sequence"/>
</dbReference>
<dbReference type="InterPro" id="IPR032088">
    <property type="entry name" value="SAT"/>
</dbReference>
<protein>
    <recommendedName>
        <fullName evidence="13">Polyketide synthase</fullName>
    </recommendedName>
</protein>
<feature type="domain" description="Carrier" evidence="8">
    <location>
        <begin position="1634"/>
        <end position="1708"/>
    </location>
</feature>
<dbReference type="PROSITE" id="PS52004">
    <property type="entry name" value="KS3_2"/>
    <property type="match status" value="1"/>
</dbReference>
<dbReference type="InterPro" id="IPR016036">
    <property type="entry name" value="Malonyl_transacylase_ACP-bd"/>
</dbReference>
<evidence type="ECO:0000256" key="3">
    <source>
        <dbReference type="ARBA" id="ARBA00022603"/>
    </source>
</evidence>
<dbReference type="SUPFAM" id="SSF55048">
    <property type="entry name" value="Probable ACP-binding domain of malonyl-CoA ACP transacylase"/>
    <property type="match status" value="1"/>
</dbReference>
<dbReference type="GO" id="GO:0032259">
    <property type="term" value="P:methylation"/>
    <property type="evidence" value="ECO:0007669"/>
    <property type="project" value="UniProtKB-KW"/>
</dbReference>
<reference evidence="11 12" key="2">
    <citation type="journal article" date="2013" name="PLoS Genet.">
        <title>Comparative genome structure, secondary metabolite, and effector coding capacity across Cochliobolus pathogens.</title>
        <authorList>
            <person name="Condon B.J."/>
            <person name="Leng Y."/>
            <person name="Wu D."/>
            <person name="Bushley K.E."/>
            <person name="Ohm R.A."/>
            <person name="Otillar R."/>
            <person name="Martin J."/>
            <person name="Schackwitz W."/>
            <person name="Grimwood J."/>
            <person name="MohdZainudin N."/>
            <person name="Xue C."/>
            <person name="Wang R."/>
            <person name="Manning V.A."/>
            <person name="Dhillon B."/>
            <person name="Tu Z.J."/>
            <person name="Steffenson B.J."/>
            <person name="Salamov A."/>
            <person name="Sun H."/>
            <person name="Lowry S."/>
            <person name="LaButti K."/>
            <person name="Han J."/>
            <person name="Copeland A."/>
            <person name="Lindquist E."/>
            <person name="Barry K."/>
            <person name="Schmutz J."/>
            <person name="Baker S.E."/>
            <person name="Ciuffetti L.M."/>
            <person name="Grigoriev I.V."/>
            <person name="Zhong S."/>
            <person name="Turgeon B.G."/>
        </authorList>
    </citation>
    <scope>NUCLEOTIDE SEQUENCE [LARGE SCALE GENOMIC DNA]</scope>
    <source>
        <strain evidence="12">28A</strain>
    </source>
</reference>
<feature type="domain" description="PKS/mFAS DH" evidence="10">
    <location>
        <begin position="1290"/>
        <end position="1583"/>
    </location>
</feature>
<dbReference type="PROSITE" id="PS50075">
    <property type="entry name" value="CARRIER"/>
    <property type="match status" value="1"/>
</dbReference>
<keyword evidence="12" id="KW-1185">Reference proteome</keyword>
<dbReference type="SUPFAM" id="SSF53901">
    <property type="entry name" value="Thiolase-like"/>
    <property type="match status" value="1"/>
</dbReference>
<dbReference type="Gene3D" id="3.40.47.10">
    <property type="match status" value="1"/>
</dbReference>
<proteinExistence type="predicted"/>
<dbReference type="SMART" id="SM00827">
    <property type="entry name" value="PKS_AT"/>
    <property type="match status" value="1"/>
</dbReference>
<dbReference type="eggNOG" id="KOG1202">
    <property type="taxonomic scope" value="Eukaryota"/>
</dbReference>
<dbReference type="PROSITE" id="PS00012">
    <property type="entry name" value="PHOSPHOPANTETHEINE"/>
    <property type="match status" value="1"/>
</dbReference>
<feature type="active site" description="Proton acceptor; for dehydratase activity" evidence="6">
    <location>
        <position position="1322"/>
    </location>
</feature>
<dbReference type="GeneID" id="19404605"/>
<keyword evidence="4" id="KW-0808">Transferase</keyword>
<evidence type="ECO:0000259" key="10">
    <source>
        <dbReference type="PROSITE" id="PS52019"/>
    </source>
</evidence>
<dbReference type="Pfam" id="PF00698">
    <property type="entry name" value="Acyl_transf_1"/>
    <property type="match status" value="1"/>
</dbReference>
<evidence type="ECO:0000256" key="6">
    <source>
        <dbReference type="PROSITE-ProRule" id="PRU01363"/>
    </source>
</evidence>
<dbReference type="FunFam" id="3.40.366.10:FF:000002">
    <property type="entry name" value="Probable polyketide synthase 2"/>
    <property type="match status" value="1"/>
</dbReference>
<dbReference type="Gene3D" id="3.10.129.110">
    <property type="entry name" value="Polyketide synthase dehydratase"/>
    <property type="match status" value="1"/>
</dbReference>
<keyword evidence="5" id="KW-0560">Oxidoreductase</keyword>
<dbReference type="PANTHER" id="PTHR43775:SF37">
    <property type="entry name" value="SI:DKEY-61P9.11"/>
    <property type="match status" value="1"/>
</dbReference>
<dbReference type="Gene3D" id="3.30.70.3290">
    <property type="match status" value="1"/>
</dbReference>
<dbReference type="InterPro" id="IPR042104">
    <property type="entry name" value="PKS_dehydratase_sf"/>
</dbReference>
<dbReference type="InterPro" id="IPR018201">
    <property type="entry name" value="Ketoacyl_synth_AS"/>
</dbReference>
<dbReference type="InterPro" id="IPR036736">
    <property type="entry name" value="ACP-like_sf"/>
</dbReference>
<evidence type="ECO:0000256" key="7">
    <source>
        <dbReference type="SAM" id="MobiDB-lite"/>
    </source>
</evidence>
<dbReference type="SMR" id="R0JX83"/>
<name>R0JX83_EXST2</name>